<dbReference type="RefSeq" id="WP_070609264.1">
    <property type="nucleotide sequence ID" value="NZ_CAUPDI010000003.1"/>
</dbReference>
<dbReference type="Pfam" id="PF01321">
    <property type="entry name" value="Creatinase_N"/>
    <property type="match status" value="1"/>
</dbReference>
<dbReference type="SUPFAM" id="SSF55920">
    <property type="entry name" value="Creatinase/aminopeptidase"/>
    <property type="match status" value="1"/>
</dbReference>
<protein>
    <submittedName>
        <fullName evidence="3">Xaa-Pro peptidase family protein</fullName>
    </submittedName>
</protein>
<dbReference type="InterPro" id="IPR050659">
    <property type="entry name" value="Peptidase_M24B"/>
</dbReference>
<dbReference type="CDD" id="cd01092">
    <property type="entry name" value="APP-like"/>
    <property type="match status" value="1"/>
</dbReference>
<sequence>MEKERLNNVLDKMADCQVNNLLVTDPSSIDYLINYHTDPGERLLALLIPLEGQPTLILNKLFPEYIDPSETIHQIHYSDGEDIISTISKLLHPGLTGIDKVWPSHFLLDLMTKRQDIDYCNGSLIIDQIRSIKTPAEIEKMLDASHRNDQAVGRLIDLLPQALSETEMTEKLATIYQELDCDGFSFEPIVAYGANAADPHHVTDQSKPQPGQCVVLDIGSSRHGYCSDMTRTVFFEEVSDEDRHVYETVLKANLAAIEQVKPGVSFASIDKAARSVIEKAGYGQYFTHRTGHSIGRDVHEYGDVGPFNQDLVQVGNTFSIEPGIYIPGRIGVRIEDLVVVTKDGCKVLNDYPKELKIIKKDR</sequence>
<evidence type="ECO:0000259" key="1">
    <source>
        <dbReference type="Pfam" id="PF00557"/>
    </source>
</evidence>
<dbReference type="AlphaFoldDB" id="A0AAJ1Q456"/>
<proteinExistence type="predicted"/>
<evidence type="ECO:0000313" key="3">
    <source>
        <dbReference type="EMBL" id="MDK7187328.1"/>
    </source>
</evidence>
<reference evidence="3" key="1">
    <citation type="submission" date="2023-05" db="EMBL/GenBank/DDBJ databases">
        <title>Cataloging the Phylogenetic Diversity of Human Bladder Bacteria.</title>
        <authorList>
            <person name="Du J."/>
        </authorList>
    </citation>
    <scope>NUCLEOTIDE SEQUENCE</scope>
    <source>
        <strain evidence="3">UMB1231</strain>
    </source>
</reference>
<dbReference type="Pfam" id="PF00557">
    <property type="entry name" value="Peptidase_M24"/>
    <property type="match status" value="1"/>
</dbReference>
<organism evidence="3 4">
    <name type="scientific">Facklamia hominis</name>
    <dbReference type="NCBI Taxonomy" id="178214"/>
    <lineage>
        <taxon>Bacteria</taxon>
        <taxon>Bacillati</taxon>
        <taxon>Bacillota</taxon>
        <taxon>Bacilli</taxon>
        <taxon>Lactobacillales</taxon>
        <taxon>Aerococcaceae</taxon>
        <taxon>Facklamia</taxon>
    </lineage>
</organism>
<feature type="domain" description="Creatinase N-terminal" evidence="2">
    <location>
        <begin position="5"/>
        <end position="132"/>
    </location>
</feature>
<dbReference type="PANTHER" id="PTHR46112:SF3">
    <property type="entry name" value="AMINOPEPTIDASE YPDF"/>
    <property type="match status" value="1"/>
</dbReference>
<dbReference type="EMBL" id="JASOOE010000008">
    <property type="protein sequence ID" value="MDK7187328.1"/>
    <property type="molecule type" value="Genomic_DNA"/>
</dbReference>
<dbReference type="InterPro" id="IPR036005">
    <property type="entry name" value="Creatinase/aminopeptidase-like"/>
</dbReference>
<dbReference type="InterPro" id="IPR000587">
    <property type="entry name" value="Creatinase_N"/>
</dbReference>
<accession>A0AAJ1Q456</accession>
<dbReference type="InterPro" id="IPR029149">
    <property type="entry name" value="Creatin/AminoP/Spt16_N"/>
</dbReference>
<dbReference type="Gene3D" id="3.40.350.10">
    <property type="entry name" value="Creatinase/prolidase N-terminal domain"/>
    <property type="match status" value="1"/>
</dbReference>
<dbReference type="PANTHER" id="PTHR46112">
    <property type="entry name" value="AMINOPEPTIDASE"/>
    <property type="match status" value="1"/>
</dbReference>
<evidence type="ECO:0000259" key="2">
    <source>
        <dbReference type="Pfam" id="PF01321"/>
    </source>
</evidence>
<evidence type="ECO:0000313" key="4">
    <source>
        <dbReference type="Proteomes" id="UP001229251"/>
    </source>
</evidence>
<dbReference type="InterPro" id="IPR000994">
    <property type="entry name" value="Pept_M24"/>
</dbReference>
<dbReference type="Gene3D" id="3.90.230.10">
    <property type="entry name" value="Creatinase/methionine aminopeptidase superfamily"/>
    <property type="match status" value="1"/>
</dbReference>
<dbReference type="Proteomes" id="UP001229251">
    <property type="component" value="Unassembled WGS sequence"/>
</dbReference>
<comment type="caution">
    <text evidence="3">The sequence shown here is derived from an EMBL/GenBank/DDBJ whole genome shotgun (WGS) entry which is preliminary data.</text>
</comment>
<gene>
    <name evidence="3" type="ORF">QP433_04975</name>
</gene>
<name>A0AAJ1Q456_9LACT</name>
<feature type="domain" description="Peptidase M24" evidence="1">
    <location>
        <begin position="139"/>
        <end position="342"/>
    </location>
</feature>
<dbReference type="SUPFAM" id="SSF53092">
    <property type="entry name" value="Creatinase/prolidase N-terminal domain"/>
    <property type="match status" value="1"/>
</dbReference>